<keyword evidence="1" id="KW-0614">Plasmid</keyword>
<dbReference type="PANTHER" id="PTHR36492">
    <property type="match status" value="1"/>
</dbReference>
<dbReference type="RefSeq" id="WP_102115195.1">
    <property type="nucleotide sequence ID" value="NZ_BMGN01000001.1"/>
</dbReference>
<dbReference type="InterPro" id="IPR029052">
    <property type="entry name" value="Metallo-depent_PP-like"/>
</dbReference>
<dbReference type="KEGG" id="ncb:C0V82_24355"/>
<gene>
    <name evidence="1" type="ORF">C0V82_24355</name>
</gene>
<dbReference type="InterPro" id="IPR004843">
    <property type="entry name" value="Calcineurin-like_PHP"/>
</dbReference>
<name>A0A2K9NKU3_9PROT</name>
<proteinExistence type="predicted"/>
<dbReference type="PANTHER" id="PTHR36492:SF2">
    <property type="entry name" value="[ACYL-CARRIER-PROTEIN] PHOSPHODIESTERASE PPTH"/>
    <property type="match status" value="1"/>
</dbReference>
<dbReference type="SUPFAM" id="SSF56300">
    <property type="entry name" value="Metallo-dependent phosphatases"/>
    <property type="match status" value="1"/>
</dbReference>
<geneLocation type="plasmid" evidence="1 2">
    <name>unnamed1</name>
</geneLocation>
<sequence>MRLQVADGTTGNPSRLWAISDLHLSMSANRAGIEALPDHGEDWLILAGDVAEKPDDLAWAFELLSRCFARLIWVPGNHELWTIKGPDGAVLAGEAKYRAMVDVARTHGVVTPEDPYPVWEGVGGPVLLAPIFLGFDYSFRPPEIKLETVLEWAWEKRLRSADETRLLPTPYPTRQDWCAARVAWTQARLEREVPAGMRTVLINHYPLRQDLVTLRRIPRFSPWCGTVATENWHQRFNALACIHGHLHVPATHWRDGVRFEEVSLGYPRQWQPHGRGPDRALRLVLPL</sequence>
<organism evidence="1 2">
    <name type="scientific">Niveispirillum cyanobacteriorum</name>
    <dbReference type="NCBI Taxonomy" id="1612173"/>
    <lineage>
        <taxon>Bacteria</taxon>
        <taxon>Pseudomonadati</taxon>
        <taxon>Pseudomonadota</taxon>
        <taxon>Alphaproteobacteria</taxon>
        <taxon>Rhodospirillales</taxon>
        <taxon>Azospirillaceae</taxon>
        <taxon>Niveispirillum</taxon>
    </lineage>
</organism>
<dbReference type="InterPro" id="IPR052963">
    <property type="entry name" value="Pantetheine_PDE"/>
</dbReference>
<dbReference type="GO" id="GO:0016787">
    <property type="term" value="F:hydrolase activity"/>
    <property type="evidence" value="ECO:0007669"/>
    <property type="project" value="InterPro"/>
</dbReference>
<dbReference type="Gene3D" id="3.60.21.10">
    <property type="match status" value="1"/>
</dbReference>
<dbReference type="AlphaFoldDB" id="A0A2K9NKU3"/>
<reference evidence="1 2" key="1">
    <citation type="submission" date="2017-12" db="EMBL/GenBank/DDBJ databases">
        <title>Genomes of bacteria within cyanobacterial aggregates.</title>
        <authorList>
            <person name="Cai H."/>
        </authorList>
    </citation>
    <scope>NUCLEOTIDE SEQUENCE [LARGE SCALE GENOMIC DNA]</scope>
    <source>
        <strain evidence="1 2">TH16</strain>
        <plasmid evidence="1 2">unnamed1</plasmid>
    </source>
</reference>
<accession>A0A2K9NKU3</accession>
<dbReference type="OrthoDB" id="9013891at2"/>
<dbReference type="Proteomes" id="UP000234752">
    <property type="component" value="Plasmid unnamed1"/>
</dbReference>
<dbReference type="EMBL" id="CP025613">
    <property type="protein sequence ID" value="AUN33690.1"/>
    <property type="molecule type" value="Genomic_DNA"/>
</dbReference>
<keyword evidence="2" id="KW-1185">Reference proteome</keyword>
<evidence type="ECO:0000313" key="1">
    <source>
        <dbReference type="EMBL" id="AUN33690.1"/>
    </source>
</evidence>
<protein>
    <submittedName>
        <fullName evidence="1">Metallophosphoesterase</fullName>
    </submittedName>
</protein>
<dbReference type="Pfam" id="PF00149">
    <property type="entry name" value="Metallophos"/>
    <property type="match status" value="1"/>
</dbReference>
<evidence type="ECO:0000313" key="2">
    <source>
        <dbReference type="Proteomes" id="UP000234752"/>
    </source>
</evidence>